<dbReference type="PROSITE" id="PS50198">
    <property type="entry name" value="PPIC_PPIASE_2"/>
    <property type="match status" value="1"/>
</dbReference>
<dbReference type="InterPro" id="IPR050245">
    <property type="entry name" value="PrsA_foldase"/>
</dbReference>
<feature type="domain" description="PpiC" evidence="11">
    <location>
        <begin position="176"/>
        <end position="267"/>
    </location>
</feature>
<dbReference type="PANTHER" id="PTHR47245:SF2">
    <property type="entry name" value="PEPTIDYL-PROLYL CIS-TRANS ISOMERASE HP_0175-RELATED"/>
    <property type="match status" value="1"/>
</dbReference>
<comment type="caution">
    <text evidence="12">The sequence shown here is derived from an EMBL/GenBank/DDBJ whole genome shotgun (WGS) entry which is preliminary data.</text>
</comment>
<evidence type="ECO:0000256" key="4">
    <source>
        <dbReference type="ARBA" id="ARBA00018370"/>
    </source>
</evidence>
<comment type="catalytic activity">
    <reaction evidence="1">
        <text>[protein]-peptidylproline (omega=180) = [protein]-peptidylproline (omega=0)</text>
        <dbReference type="Rhea" id="RHEA:16237"/>
        <dbReference type="Rhea" id="RHEA-COMP:10747"/>
        <dbReference type="Rhea" id="RHEA-COMP:10748"/>
        <dbReference type="ChEBI" id="CHEBI:83833"/>
        <dbReference type="ChEBI" id="CHEBI:83834"/>
        <dbReference type="EC" id="5.2.1.8"/>
    </reaction>
</comment>
<feature type="region of interest" description="Disordered" evidence="9">
    <location>
        <begin position="31"/>
        <end position="69"/>
    </location>
</feature>
<evidence type="ECO:0000256" key="1">
    <source>
        <dbReference type="ARBA" id="ARBA00000971"/>
    </source>
</evidence>
<accession>A0ABU0YMU1</accession>
<dbReference type="Proteomes" id="UP001230156">
    <property type="component" value="Unassembled WGS sequence"/>
</dbReference>
<dbReference type="InterPro" id="IPR027304">
    <property type="entry name" value="Trigger_fact/SurA_dom_sf"/>
</dbReference>
<keyword evidence="13" id="KW-1185">Reference proteome</keyword>
<keyword evidence="5 8" id="KW-0697">Rotamase</keyword>
<evidence type="ECO:0000256" key="5">
    <source>
        <dbReference type="ARBA" id="ARBA00023110"/>
    </source>
</evidence>
<dbReference type="SUPFAM" id="SSF109998">
    <property type="entry name" value="Triger factor/SurA peptide-binding domain-like"/>
    <property type="match status" value="1"/>
</dbReference>
<evidence type="ECO:0000256" key="7">
    <source>
        <dbReference type="ARBA" id="ARBA00031484"/>
    </source>
</evidence>
<evidence type="ECO:0000259" key="11">
    <source>
        <dbReference type="PROSITE" id="PS50198"/>
    </source>
</evidence>
<dbReference type="InterPro" id="IPR000297">
    <property type="entry name" value="PPIase_PpiC"/>
</dbReference>
<organism evidence="12 13">
    <name type="scientific">Dongia sedimenti</name>
    <dbReference type="NCBI Taxonomy" id="3064282"/>
    <lineage>
        <taxon>Bacteria</taxon>
        <taxon>Pseudomonadati</taxon>
        <taxon>Pseudomonadota</taxon>
        <taxon>Alphaproteobacteria</taxon>
        <taxon>Rhodospirillales</taxon>
        <taxon>Dongiaceae</taxon>
        <taxon>Dongia</taxon>
    </lineage>
</organism>
<feature type="compositionally biased region" description="Low complexity" evidence="9">
    <location>
        <begin position="35"/>
        <end position="64"/>
    </location>
</feature>
<comment type="similarity">
    <text evidence="2">Belongs to the PpiC/parvulin rotamase family.</text>
</comment>
<feature type="signal peptide" evidence="10">
    <location>
        <begin position="1"/>
        <end position="32"/>
    </location>
</feature>
<protein>
    <recommendedName>
        <fullName evidence="4">Parvulin-like PPIase</fullName>
        <ecNumber evidence="3">5.2.1.8</ecNumber>
    </recommendedName>
    <alternativeName>
        <fullName evidence="6">Peptidyl-prolyl cis-trans isomerase plp</fullName>
    </alternativeName>
    <alternativeName>
        <fullName evidence="7">Rotamase plp</fullName>
    </alternativeName>
</protein>
<dbReference type="Gene3D" id="3.10.50.40">
    <property type="match status" value="1"/>
</dbReference>
<evidence type="ECO:0000256" key="3">
    <source>
        <dbReference type="ARBA" id="ARBA00013194"/>
    </source>
</evidence>
<evidence type="ECO:0000256" key="8">
    <source>
        <dbReference type="PROSITE-ProRule" id="PRU00278"/>
    </source>
</evidence>
<dbReference type="GO" id="GO:0003755">
    <property type="term" value="F:peptidyl-prolyl cis-trans isomerase activity"/>
    <property type="evidence" value="ECO:0007669"/>
    <property type="project" value="UniProtKB-EC"/>
</dbReference>
<dbReference type="InterPro" id="IPR046357">
    <property type="entry name" value="PPIase_dom_sf"/>
</dbReference>
<evidence type="ECO:0000256" key="6">
    <source>
        <dbReference type="ARBA" id="ARBA00030642"/>
    </source>
</evidence>
<reference evidence="13" key="1">
    <citation type="submission" date="2023-08" db="EMBL/GenBank/DDBJ databases">
        <title>Rhodospirillaceae gen. nov., a novel taxon isolated from the Yangtze River Yuezi River estuary sludge.</title>
        <authorList>
            <person name="Ruan L."/>
        </authorList>
    </citation>
    <scope>NUCLEOTIDE SEQUENCE [LARGE SCALE GENOMIC DNA]</scope>
    <source>
        <strain evidence="13">R-7</strain>
    </source>
</reference>
<name>A0ABU0YMU1_9PROT</name>
<gene>
    <name evidence="12" type="ORF">Q8A70_15235</name>
</gene>
<evidence type="ECO:0000256" key="10">
    <source>
        <dbReference type="SAM" id="SignalP"/>
    </source>
</evidence>
<dbReference type="EC" id="5.2.1.8" evidence="3"/>
<dbReference type="RefSeq" id="WP_379956571.1">
    <property type="nucleotide sequence ID" value="NZ_JAUYVI010000004.1"/>
</dbReference>
<dbReference type="Gene3D" id="1.10.8.1040">
    <property type="match status" value="1"/>
</dbReference>
<keyword evidence="10" id="KW-0732">Signal</keyword>
<dbReference type="PANTHER" id="PTHR47245">
    <property type="entry name" value="PEPTIDYLPROLYL ISOMERASE"/>
    <property type="match status" value="1"/>
</dbReference>
<evidence type="ECO:0000256" key="2">
    <source>
        <dbReference type="ARBA" id="ARBA00007656"/>
    </source>
</evidence>
<dbReference type="SUPFAM" id="SSF54534">
    <property type="entry name" value="FKBP-like"/>
    <property type="match status" value="1"/>
</dbReference>
<sequence length="323" mass="34642">MPNVSFRAALLAGAVAFASIAGFVLSGGPAGAQDATTNTETTTPAPAEAAPTGTPAPSANGAPTPADPAEVVATVNGKPITRQDVLDSAADLPPQYMAQIDKLFPQLLNRLIGIQLVEAKGREQGLADDPEVKKLVKQAEEEAISRAYIQKVIETKVNDEAIQKIYDEDLKEHPPQIEIRASHILVKTEDEAKEIIKQLQGGADFATLAKEKSIDKGSGEQGGDLNWFTKDTMVKEFSDAAFAMQRGDVSKVPVKSQFGWHIIKITDSRMQTPAPLEARKDDIRQALSQEAVHQEVQGLIGGAKIEYSKEDYKLPLAPTGAPQ</sequence>
<evidence type="ECO:0000313" key="12">
    <source>
        <dbReference type="EMBL" id="MDQ7249039.1"/>
    </source>
</evidence>
<proteinExistence type="inferred from homology"/>
<keyword evidence="8 12" id="KW-0413">Isomerase</keyword>
<evidence type="ECO:0000256" key="9">
    <source>
        <dbReference type="SAM" id="MobiDB-lite"/>
    </source>
</evidence>
<dbReference type="EMBL" id="JAUYVI010000004">
    <property type="protein sequence ID" value="MDQ7249039.1"/>
    <property type="molecule type" value="Genomic_DNA"/>
</dbReference>
<evidence type="ECO:0000313" key="13">
    <source>
        <dbReference type="Proteomes" id="UP001230156"/>
    </source>
</evidence>
<dbReference type="Pfam" id="PF13616">
    <property type="entry name" value="Rotamase_3"/>
    <property type="match status" value="1"/>
</dbReference>
<feature type="chain" id="PRO_5045449713" description="Parvulin-like PPIase" evidence="10">
    <location>
        <begin position="33"/>
        <end position="323"/>
    </location>
</feature>